<proteinExistence type="inferred from homology"/>
<comment type="subcellular location">
    <subcellularLocation>
        <location evidence="2">Cell membrane</location>
        <topology evidence="2">Lipid-anchor</topology>
    </subcellularLocation>
</comment>
<dbReference type="GO" id="GO:0005886">
    <property type="term" value="C:plasma membrane"/>
    <property type="evidence" value="ECO:0007669"/>
    <property type="project" value="UniProtKB-SubCell"/>
</dbReference>
<dbReference type="SUPFAM" id="SSF56954">
    <property type="entry name" value="Outer membrane efflux proteins (OEP)"/>
    <property type="match status" value="1"/>
</dbReference>
<keyword evidence="2" id="KW-0564">Palmitate</keyword>
<evidence type="ECO:0000313" key="4">
    <source>
        <dbReference type="EMBL" id="ABZ69939.1"/>
    </source>
</evidence>
<evidence type="ECO:0000256" key="3">
    <source>
        <dbReference type="SAM" id="Coils"/>
    </source>
</evidence>
<dbReference type="AlphaFoldDB" id="B0SUR1"/>
<name>B0SUR1_CAUSK</name>
<dbReference type="Gene3D" id="1.20.1600.10">
    <property type="entry name" value="Outer membrane efflux proteins (OEP)"/>
    <property type="match status" value="1"/>
</dbReference>
<keyword evidence="3" id="KW-0175">Coiled coil</keyword>
<dbReference type="eggNOG" id="COG1538">
    <property type="taxonomic scope" value="Bacteria"/>
</dbReference>
<keyword evidence="2 4" id="KW-0449">Lipoprotein</keyword>
<evidence type="ECO:0000256" key="1">
    <source>
        <dbReference type="ARBA" id="ARBA00007613"/>
    </source>
</evidence>
<feature type="coiled-coil region" evidence="3">
    <location>
        <begin position="239"/>
        <end position="266"/>
    </location>
</feature>
<comment type="similarity">
    <text evidence="1 2">Belongs to the outer membrane factor (OMF) (TC 1.B.17) family.</text>
</comment>
<dbReference type="InterPro" id="IPR003423">
    <property type="entry name" value="OMP_efflux"/>
</dbReference>
<dbReference type="GO" id="GO:0015562">
    <property type="term" value="F:efflux transmembrane transporter activity"/>
    <property type="evidence" value="ECO:0007669"/>
    <property type="project" value="InterPro"/>
</dbReference>
<gene>
    <name evidence="4" type="ordered locus">Caul_0808</name>
</gene>
<evidence type="ECO:0000256" key="2">
    <source>
        <dbReference type="RuleBase" id="RU362097"/>
    </source>
</evidence>
<protein>
    <submittedName>
        <fullName evidence="4">RND efflux system, outer membrane lipoprotein, NodT family</fullName>
    </submittedName>
</protein>
<sequence precursor="true">MTEIMTGERRRPRPSRSQASVLALGLAGLAAAGCVNTPRPTPDIRLPAAYEATAGAALPRASLDKWWTSFNDPQLTALIETALEKAPDARSAQAALDEARAARRGQIRQLYIPSTPLTGSAKKTHTEILDQKVPPGLFPFTQGGDTENYAGDFDVSWELDVWGRRRAARQVVDNDLAAARFAYEGARASLAAQVAQSYFEARGLAVQLDDARETARINGSLRDFAVKKAKAGLIATSESDRAEADQAQSQAQVEDLQGQLNAARRTLLILIGRGIDPLASLPIDAALDTAPPIPATVPDALLARRPDVREAQARLTSASGNLKVNELALLPTLNLTPGVGWAKGVSPAFGSTTGATTSTTTSSWTLGASVSIPVLNIPALLADIDAQNARTRQAAVAYEKAVQTAYGEAENAMAQLSADQRRVGLLTEGEARARRAYEAGRTGYSLGLTDLTTTLQSEQSWRAARAALTSARTQALLRAVQAYKALGGGWSPEAVPTKISSK</sequence>
<dbReference type="PANTHER" id="PTHR30203">
    <property type="entry name" value="OUTER MEMBRANE CATION EFFLUX PROTEIN"/>
    <property type="match status" value="1"/>
</dbReference>
<feature type="signal peptide" evidence="2">
    <location>
        <begin position="1"/>
        <end position="32"/>
    </location>
</feature>
<dbReference type="NCBIfam" id="TIGR01845">
    <property type="entry name" value="outer_NodT"/>
    <property type="match status" value="1"/>
</dbReference>
<dbReference type="Pfam" id="PF02321">
    <property type="entry name" value="OEP"/>
    <property type="match status" value="2"/>
</dbReference>
<dbReference type="HOGENOM" id="CLU_012817_13_0_5"/>
<organism evidence="4">
    <name type="scientific">Caulobacter sp. (strain K31)</name>
    <dbReference type="NCBI Taxonomy" id="366602"/>
    <lineage>
        <taxon>Bacteria</taxon>
        <taxon>Pseudomonadati</taxon>
        <taxon>Pseudomonadota</taxon>
        <taxon>Alphaproteobacteria</taxon>
        <taxon>Caulobacterales</taxon>
        <taxon>Caulobacteraceae</taxon>
        <taxon>Caulobacter</taxon>
    </lineage>
</organism>
<keyword evidence="2" id="KW-1134">Transmembrane beta strand</keyword>
<dbReference type="STRING" id="366602.Caul_0808"/>
<dbReference type="KEGG" id="cak:Caul_0808"/>
<feature type="chain" id="PRO_5001436767" evidence="2">
    <location>
        <begin position="33"/>
        <end position="502"/>
    </location>
</feature>
<dbReference type="Gene3D" id="2.20.200.10">
    <property type="entry name" value="Outer membrane efflux proteins (OEP)"/>
    <property type="match status" value="1"/>
</dbReference>
<reference evidence="4" key="1">
    <citation type="submission" date="2008-01" db="EMBL/GenBank/DDBJ databases">
        <title>Complete sequence of chromosome of Caulobacter sp. K31.</title>
        <authorList>
            <consortium name="US DOE Joint Genome Institute"/>
            <person name="Copeland A."/>
            <person name="Lucas S."/>
            <person name="Lapidus A."/>
            <person name="Barry K."/>
            <person name="Glavina del Rio T."/>
            <person name="Dalin E."/>
            <person name="Tice H."/>
            <person name="Pitluck S."/>
            <person name="Bruce D."/>
            <person name="Goodwin L."/>
            <person name="Thompson L.S."/>
            <person name="Brettin T."/>
            <person name="Detter J.C."/>
            <person name="Han C."/>
            <person name="Schmutz J."/>
            <person name="Larimer F."/>
            <person name="Land M."/>
            <person name="Hauser L."/>
            <person name="Kyrpides N."/>
            <person name="Kim E."/>
            <person name="Stephens C."/>
            <person name="Richardson P."/>
        </authorList>
    </citation>
    <scope>NUCLEOTIDE SEQUENCE [LARGE SCALE GENOMIC DNA]</scope>
    <source>
        <strain evidence="4">K31</strain>
    </source>
</reference>
<keyword evidence="2" id="KW-0732">Signal</keyword>
<keyword evidence="2" id="KW-0472">Membrane</keyword>
<keyword evidence="2" id="KW-0812">Transmembrane</keyword>
<dbReference type="EMBL" id="CP000927">
    <property type="protein sequence ID" value="ABZ69939.1"/>
    <property type="molecule type" value="Genomic_DNA"/>
</dbReference>
<dbReference type="InterPro" id="IPR010131">
    <property type="entry name" value="MdtP/NodT-like"/>
</dbReference>
<accession>B0SUR1</accession>